<name>A0A0E9TRC7_ANGAN</name>
<evidence type="ECO:0000313" key="1">
    <source>
        <dbReference type="EMBL" id="JAH56012.1"/>
    </source>
</evidence>
<dbReference type="EMBL" id="GBXM01052565">
    <property type="protein sequence ID" value="JAH56012.1"/>
    <property type="molecule type" value="Transcribed_RNA"/>
</dbReference>
<protein>
    <submittedName>
        <fullName evidence="1">Uncharacterized protein</fullName>
    </submittedName>
</protein>
<proteinExistence type="predicted"/>
<organism evidence="1">
    <name type="scientific">Anguilla anguilla</name>
    <name type="common">European freshwater eel</name>
    <name type="synonym">Muraena anguilla</name>
    <dbReference type="NCBI Taxonomy" id="7936"/>
    <lineage>
        <taxon>Eukaryota</taxon>
        <taxon>Metazoa</taxon>
        <taxon>Chordata</taxon>
        <taxon>Craniata</taxon>
        <taxon>Vertebrata</taxon>
        <taxon>Euteleostomi</taxon>
        <taxon>Actinopterygii</taxon>
        <taxon>Neopterygii</taxon>
        <taxon>Teleostei</taxon>
        <taxon>Anguilliformes</taxon>
        <taxon>Anguillidae</taxon>
        <taxon>Anguilla</taxon>
    </lineage>
</organism>
<dbReference type="AlphaFoldDB" id="A0A0E9TRC7"/>
<sequence length="27" mass="3196">MIISHNIQVKFKCKDAMLFKSPNQKVF</sequence>
<reference evidence="1" key="2">
    <citation type="journal article" date="2015" name="Fish Shellfish Immunol.">
        <title>Early steps in the European eel (Anguilla anguilla)-Vibrio vulnificus interaction in the gills: Role of the RtxA13 toxin.</title>
        <authorList>
            <person name="Callol A."/>
            <person name="Pajuelo D."/>
            <person name="Ebbesson L."/>
            <person name="Teles M."/>
            <person name="MacKenzie S."/>
            <person name="Amaro C."/>
        </authorList>
    </citation>
    <scope>NUCLEOTIDE SEQUENCE</scope>
</reference>
<reference evidence="1" key="1">
    <citation type="submission" date="2014-11" db="EMBL/GenBank/DDBJ databases">
        <authorList>
            <person name="Amaro Gonzalez C."/>
        </authorList>
    </citation>
    <scope>NUCLEOTIDE SEQUENCE</scope>
</reference>
<accession>A0A0E9TRC7</accession>